<organism evidence="1 2">
    <name type="scientific">Nocardia acididurans</name>
    <dbReference type="NCBI Taxonomy" id="2802282"/>
    <lineage>
        <taxon>Bacteria</taxon>
        <taxon>Bacillati</taxon>
        <taxon>Actinomycetota</taxon>
        <taxon>Actinomycetes</taxon>
        <taxon>Mycobacteriales</taxon>
        <taxon>Nocardiaceae</taxon>
        <taxon>Nocardia</taxon>
    </lineage>
</organism>
<evidence type="ECO:0000313" key="2">
    <source>
        <dbReference type="Proteomes" id="UP000602198"/>
    </source>
</evidence>
<proteinExistence type="predicted"/>
<dbReference type="RefSeq" id="WP_201957550.1">
    <property type="nucleotide sequence ID" value="NZ_JAERRJ010000019.1"/>
</dbReference>
<dbReference type="Proteomes" id="UP000602198">
    <property type="component" value="Unassembled WGS sequence"/>
</dbReference>
<name>A0ABS1MGW8_9NOCA</name>
<keyword evidence="2" id="KW-1185">Reference proteome</keyword>
<evidence type="ECO:0000313" key="1">
    <source>
        <dbReference type="EMBL" id="MBL1079807.1"/>
    </source>
</evidence>
<reference evidence="1 2" key="1">
    <citation type="submission" date="2021-01" db="EMBL/GenBank/DDBJ databases">
        <title>WGS of actinomycetes isolated from Thailand.</title>
        <authorList>
            <person name="Thawai C."/>
        </authorList>
    </citation>
    <scope>NUCLEOTIDE SEQUENCE [LARGE SCALE GENOMIC DNA]</scope>
    <source>
        <strain evidence="1 2">LPG 2</strain>
    </source>
</reference>
<comment type="caution">
    <text evidence="1">The sequence shown here is derived from an EMBL/GenBank/DDBJ whole genome shotgun (WGS) entry which is preliminary data.</text>
</comment>
<sequence length="169" mass="18998">MFVDTSPQHGHRIATALRTALQAHGTVRSLTEDGEYYKVEGWIEFNATVTPHRSTRDCLAAWAAGAGRAWVAPPGKNFAIFDRRRDPDARLLHERLQWASIDYEEAITLPAFDLGDQVLYPPFQPGTVVGIACPDPDDPEAYWAYLIQPDWSTNLESSLSFRADELEPR</sequence>
<accession>A0ABS1MGW8</accession>
<dbReference type="EMBL" id="JAERRJ010000019">
    <property type="protein sequence ID" value="MBL1079807.1"/>
    <property type="molecule type" value="Genomic_DNA"/>
</dbReference>
<protein>
    <submittedName>
        <fullName evidence="1">Uncharacterized protein</fullName>
    </submittedName>
</protein>
<gene>
    <name evidence="1" type="ORF">JK358_35935</name>
</gene>